<keyword evidence="1 2" id="KW-0732">Signal</keyword>
<evidence type="ECO:0000256" key="1">
    <source>
        <dbReference type="ARBA" id="ARBA00022729"/>
    </source>
</evidence>
<dbReference type="Gene3D" id="2.120.10.30">
    <property type="entry name" value="TolB, C-terminal domain"/>
    <property type="match status" value="1"/>
</dbReference>
<accession>A0ABP8ZZX4</accession>
<comment type="caution">
    <text evidence="4">The sequence shown here is derived from an EMBL/GenBank/DDBJ whole genome shotgun (WGS) entry which is preliminary data.</text>
</comment>
<gene>
    <name evidence="4" type="ORF">GCM10023230_20150</name>
</gene>
<dbReference type="RefSeq" id="WP_264542308.1">
    <property type="nucleotide sequence ID" value="NZ_BAABIP010000017.1"/>
</dbReference>
<dbReference type="NCBIfam" id="TIGR04183">
    <property type="entry name" value="Por_Secre_tail"/>
    <property type="match status" value="1"/>
</dbReference>
<sequence>MNKKITSKIYVLGALFCFFAGNAQLINRALVVPEFGNNTIKTYFPTTTSTIAVNPAYTINLNSLPNGLATTASPNCTVMYGNDLFVTLTSANQRIYRFPGYGNNPANAIANVSQITNIGNDYVGITADASGNIYTSEGSYLDTHIVKYTAASNYATRIDLGNGGSLSYFANFVLDGSGNLWATDYRNNRVIGIKSTDLNTTNTTFHSFMTNSTSWSANGGHVENTIASLQNLAVSSAFAQPEGIAIDSTGKLWVANNNDSGTNAAPTLVRISTQLQSVILNTASTEANPNLTNSTSGYQVWNLPSSVTGRGQLGGMQIDTAIDRIYVNEQVSGSGMWLDIATLSNIANNFTTYQLPITSTNPGNGGIYLATSTQILNRKEVDSKSVTVSVYPNPSSGTFQIDSSLAIQKITVYDPIGKQIPLSITQDNKYSIQNSGIYFLQLEMENGTIITKKVIIP</sequence>
<dbReference type="Pfam" id="PF18962">
    <property type="entry name" value="Por_Secre_tail"/>
    <property type="match status" value="1"/>
</dbReference>
<dbReference type="InterPro" id="IPR011042">
    <property type="entry name" value="6-blade_b-propeller_TolB-like"/>
</dbReference>
<dbReference type="EMBL" id="BAABIP010000017">
    <property type="protein sequence ID" value="GAA4770021.1"/>
    <property type="molecule type" value="Genomic_DNA"/>
</dbReference>
<evidence type="ECO:0000313" key="4">
    <source>
        <dbReference type="EMBL" id="GAA4770021.1"/>
    </source>
</evidence>
<proteinExistence type="predicted"/>
<reference evidence="5" key="1">
    <citation type="journal article" date="2019" name="Int. J. Syst. Evol. Microbiol.">
        <title>The Global Catalogue of Microorganisms (GCM) 10K type strain sequencing project: providing services to taxonomists for standard genome sequencing and annotation.</title>
        <authorList>
            <consortium name="The Broad Institute Genomics Platform"/>
            <consortium name="The Broad Institute Genome Sequencing Center for Infectious Disease"/>
            <person name="Wu L."/>
            <person name="Ma J."/>
        </authorList>
    </citation>
    <scope>NUCLEOTIDE SEQUENCE [LARGE SCALE GENOMIC DNA]</scope>
    <source>
        <strain evidence="5">JCM 18198</strain>
    </source>
</reference>
<feature type="signal peptide" evidence="2">
    <location>
        <begin position="1"/>
        <end position="23"/>
    </location>
</feature>
<evidence type="ECO:0000256" key="2">
    <source>
        <dbReference type="SAM" id="SignalP"/>
    </source>
</evidence>
<dbReference type="InterPro" id="IPR026444">
    <property type="entry name" value="Secre_tail"/>
</dbReference>
<evidence type="ECO:0000259" key="3">
    <source>
        <dbReference type="Pfam" id="PF18962"/>
    </source>
</evidence>
<dbReference type="SUPFAM" id="SSF63829">
    <property type="entry name" value="Calcium-dependent phosphotriesterase"/>
    <property type="match status" value="1"/>
</dbReference>
<keyword evidence="5" id="KW-1185">Reference proteome</keyword>
<name>A0ABP8ZZX4_9FLAO</name>
<feature type="domain" description="Secretion system C-terminal sorting" evidence="3">
    <location>
        <begin position="390"/>
        <end position="456"/>
    </location>
</feature>
<protein>
    <recommendedName>
        <fullName evidence="3">Secretion system C-terminal sorting domain-containing protein</fullName>
    </recommendedName>
</protein>
<feature type="chain" id="PRO_5047437123" description="Secretion system C-terminal sorting domain-containing protein" evidence="2">
    <location>
        <begin position="24"/>
        <end position="457"/>
    </location>
</feature>
<organism evidence="4 5">
    <name type="scientific">Flavobacterium hankyongi</name>
    <dbReference type="NCBI Taxonomy" id="1176532"/>
    <lineage>
        <taxon>Bacteria</taxon>
        <taxon>Pseudomonadati</taxon>
        <taxon>Bacteroidota</taxon>
        <taxon>Flavobacteriia</taxon>
        <taxon>Flavobacteriales</taxon>
        <taxon>Flavobacteriaceae</taxon>
        <taxon>Flavobacterium</taxon>
    </lineage>
</organism>
<dbReference type="Proteomes" id="UP001500141">
    <property type="component" value="Unassembled WGS sequence"/>
</dbReference>
<evidence type="ECO:0000313" key="5">
    <source>
        <dbReference type="Proteomes" id="UP001500141"/>
    </source>
</evidence>